<dbReference type="InterPro" id="IPR008257">
    <property type="entry name" value="Pept_M19"/>
</dbReference>
<sequence>MKFFDLHADIGDDVVKKHLNHETHVLKRYHLDKLRQGGFEGVCMASFFDGHETWQDMQLEILALEAELNESNDFVRVLNAEDLYSNKIKALMSVEGMCGILDDEVNKIQWLYDHGIRLATLTWNEGNALANGVKGQADKGLSAKGKNVIHKMNQLHMIADVSHANEKTFWDIMNLSDGLVIASHSNCRTLCNHPRNLDDEQCLAIKAKGGLIGMNSARYFVDQNEADQTVAKLAEHAAYLKTLVGVETIACGFDFMDFFEDGIGTAAKGIETALDAPRFALALADAGFSELEIEKICYTNVIDKFSSYLK</sequence>
<dbReference type="PANTHER" id="PTHR10443">
    <property type="entry name" value="MICROSOMAL DIPEPTIDASE"/>
    <property type="match status" value="1"/>
</dbReference>
<gene>
    <name evidence="1" type="ORF">MQE39_04155</name>
</gene>
<dbReference type="SUPFAM" id="SSF51556">
    <property type="entry name" value="Metallo-dependent hydrolases"/>
    <property type="match status" value="1"/>
</dbReference>
<dbReference type="AlphaFoldDB" id="A0AB35UI28"/>
<dbReference type="Proteomes" id="UP001276902">
    <property type="component" value="Unassembled WGS sequence"/>
</dbReference>
<evidence type="ECO:0000313" key="1">
    <source>
        <dbReference type="EMBL" id="MDY5167310.1"/>
    </source>
</evidence>
<dbReference type="EMBL" id="JALDAW010000011">
    <property type="protein sequence ID" value="MDY5167310.1"/>
    <property type="molecule type" value="Genomic_DNA"/>
</dbReference>
<dbReference type="RefSeq" id="WP_276662161.1">
    <property type="nucleotide sequence ID" value="NZ_BAABZA010000001.1"/>
</dbReference>
<accession>A0AB35UI28</accession>
<evidence type="ECO:0000313" key="2">
    <source>
        <dbReference type="Proteomes" id="UP001276902"/>
    </source>
</evidence>
<organism evidence="1 2">
    <name type="scientific">Dielma fastidiosa</name>
    <dbReference type="NCBI Taxonomy" id="1034346"/>
    <lineage>
        <taxon>Bacteria</taxon>
        <taxon>Bacillati</taxon>
        <taxon>Bacillota</taxon>
        <taxon>Erysipelotrichia</taxon>
        <taxon>Erysipelotrichales</taxon>
        <taxon>Erysipelotrichaceae</taxon>
        <taxon>Dielma</taxon>
    </lineage>
</organism>
<dbReference type="EC" id="3.4.13.-" evidence="1"/>
<proteinExistence type="predicted"/>
<dbReference type="InterPro" id="IPR032466">
    <property type="entry name" value="Metal_Hydrolase"/>
</dbReference>
<reference evidence="1" key="1">
    <citation type="submission" date="2022-03" db="EMBL/GenBank/DDBJ databases">
        <title>First case of bacteraemia caused by Dielma fastidiosa in a patient hospitalised with diverticulitis.</title>
        <authorList>
            <person name="Forman-Ankjaer B."/>
            <person name="Hvid-Jensen F."/>
            <person name="Kobel C.M."/>
            <person name="Greve T."/>
        </authorList>
    </citation>
    <scope>NUCLEOTIDE SEQUENCE</scope>
    <source>
        <strain evidence="1">AUH_DF_2021</strain>
    </source>
</reference>
<dbReference type="Pfam" id="PF01244">
    <property type="entry name" value="Peptidase_M19"/>
    <property type="match status" value="1"/>
</dbReference>
<protein>
    <submittedName>
        <fullName evidence="1">Membrane dipeptidase</fullName>
        <ecNumber evidence="1">3.4.13.-</ecNumber>
    </submittedName>
</protein>
<dbReference type="GO" id="GO:0070573">
    <property type="term" value="F:metallodipeptidase activity"/>
    <property type="evidence" value="ECO:0007669"/>
    <property type="project" value="InterPro"/>
</dbReference>
<dbReference type="GO" id="GO:0006508">
    <property type="term" value="P:proteolysis"/>
    <property type="evidence" value="ECO:0007669"/>
    <property type="project" value="InterPro"/>
</dbReference>
<dbReference type="Gene3D" id="3.20.20.140">
    <property type="entry name" value="Metal-dependent hydrolases"/>
    <property type="match status" value="1"/>
</dbReference>
<keyword evidence="1" id="KW-0224">Dipeptidase</keyword>
<dbReference type="PANTHER" id="PTHR10443:SF12">
    <property type="entry name" value="DIPEPTIDASE"/>
    <property type="match status" value="1"/>
</dbReference>
<keyword evidence="1" id="KW-0645">Protease</keyword>
<keyword evidence="1" id="KW-0378">Hydrolase</keyword>
<name>A0AB35UI28_9FIRM</name>
<dbReference type="PROSITE" id="PS51365">
    <property type="entry name" value="RENAL_DIPEPTIDASE_2"/>
    <property type="match status" value="1"/>
</dbReference>
<comment type="caution">
    <text evidence="1">The sequence shown here is derived from an EMBL/GenBank/DDBJ whole genome shotgun (WGS) entry which is preliminary data.</text>
</comment>